<keyword evidence="3" id="KW-1185">Reference proteome</keyword>
<dbReference type="EMBL" id="CP003221">
    <property type="protein sequence ID" value="EGJ51546.1"/>
    <property type="molecule type" value="Genomic_DNA"/>
</dbReference>
<dbReference type="HOGENOM" id="CLU_1118751_0_0_7"/>
<accession>F3Z3T1</accession>
<protein>
    <recommendedName>
        <fullName evidence="4">Zinc-ribbon domain-containing protein</fullName>
    </recommendedName>
</protein>
<evidence type="ECO:0008006" key="4">
    <source>
        <dbReference type="Google" id="ProtNLM"/>
    </source>
</evidence>
<reference evidence="2 3" key="1">
    <citation type="journal article" date="2011" name="J. Bacteriol.">
        <title>Genome sequence of the mercury-methylating and pleomorphic Desulfovibrio africanus Strain Walvis Bay.</title>
        <authorList>
            <person name="Brown S.D."/>
            <person name="Wall J.D."/>
            <person name="Kucken A.M."/>
            <person name="Gilmour C.C."/>
            <person name="Podar M."/>
            <person name="Brandt C.C."/>
            <person name="Teshima H."/>
            <person name="Detter J.C."/>
            <person name="Han C.S."/>
            <person name="Land M.L."/>
            <person name="Lucas S."/>
            <person name="Han J."/>
            <person name="Pennacchio L."/>
            <person name="Nolan M."/>
            <person name="Pitluck S."/>
            <person name="Woyke T."/>
            <person name="Goodwin L."/>
            <person name="Palumbo A.V."/>
            <person name="Elias D.A."/>
        </authorList>
    </citation>
    <scope>NUCLEOTIDE SEQUENCE [LARGE SCALE GENOMIC DNA]</scope>
    <source>
        <strain evidence="2 3">Walvis Bay</strain>
    </source>
</reference>
<sequence>MYCGNCGVKLFEEDNYCRSCGRKVAKTIEPPSTSRAVRDIDSTADKTDNALSALQTPNHDDVPPIPPDSFAFAGAIVPTTYLEAESEFKEEQKGFEKTIGSLKLKYDAQGKVKFGGLLYLFSIFIFFPPFGAFANLIHINEIKANWSAVLTNADLIIFYVPAFAYLFLTLYIVFLYYRRDKGLSSWWIGSWSVLLAADALGALYLDRHGIPNHLFQTQIESLAGRLFWVGLWSIYLLCSKRVKHTFVN</sequence>
<feature type="transmembrane region" description="Helical" evidence="1">
    <location>
        <begin position="156"/>
        <end position="177"/>
    </location>
</feature>
<feature type="transmembrane region" description="Helical" evidence="1">
    <location>
        <begin position="184"/>
        <end position="205"/>
    </location>
</feature>
<dbReference type="InterPro" id="IPR019690">
    <property type="entry name" value="DUF2569"/>
</dbReference>
<dbReference type="Proteomes" id="UP000007844">
    <property type="component" value="Chromosome"/>
</dbReference>
<dbReference type="KEGG" id="daf:Desaf_3256"/>
<gene>
    <name evidence="2" type="ORF">Desaf_3256</name>
</gene>
<evidence type="ECO:0000256" key="1">
    <source>
        <dbReference type="SAM" id="Phobius"/>
    </source>
</evidence>
<feature type="transmembrane region" description="Helical" evidence="1">
    <location>
        <begin position="117"/>
        <end position="136"/>
    </location>
</feature>
<keyword evidence="1" id="KW-0812">Transmembrane</keyword>
<dbReference type="Pfam" id="PF10754">
    <property type="entry name" value="DUF2569"/>
    <property type="match status" value="1"/>
</dbReference>
<proteinExistence type="predicted"/>
<evidence type="ECO:0000313" key="3">
    <source>
        <dbReference type="Proteomes" id="UP000007844"/>
    </source>
</evidence>
<evidence type="ECO:0000313" key="2">
    <source>
        <dbReference type="EMBL" id="EGJ51546.1"/>
    </source>
</evidence>
<dbReference type="AlphaFoldDB" id="F3Z3T1"/>
<keyword evidence="1" id="KW-1133">Transmembrane helix</keyword>
<organism evidence="2 3">
    <name type="scientific">Desulfocurvibacter africanus subsp. africanus str. Walvis Bay</name>
    <dbReference type="NCBI Taxonomy" id="690850"/>
    <lineage>
        <taxon>Bacteria</taxon>
        <taxon>Pseudomonadati</taxon>
        <taxon>Thermodesulfobacteriota</taxon>
        <taxon>Desulfovibrionia</taxon>
        <taxon>Desulfovibrionales</taxon>
        <taxon>Desulfovibrionaceae</taxon>
        <taxon>Desulfocurvibacter</taxon>
    </lineage>
</organism>
<name>F3Z3T1_DESAF</name>
<keyword evidence="1" id="KW-0472">Membrane</keyword>
<feature type="transmembrane region" description="Helical" evidence="1">
    <location>
        <begin position="217"/>
        <end position="238"/>
    </location>
</feature>